<name>A0A7J7MM14_9MAGN</name>
<evidence type="ECO:0000259" key="6">
    <source>
        <dbReference type="PROSITE" id="PS50966"/>
    </source>
</evidence>
<dbReference type="EMBL" id="JACGCM010001403">
    <property type="protein sequence ID" value="KAF6155768.1"/>
    <property type="molecule type" value="Genomic_DNA"/>
</dbReference>
<feature type="compositionally biased region" description="Gly residues" evidence="5">
    <location>
        <begin position="520"/>
        <end position="536"/>
    </location>
</feature>
<dbReference type="Proteomes" id="UP000541444">
    <property type="component" value="Unassembled WGS sequence"/>
</dbReference>
<feature type="region of interest" description="Disordered" evidence="5">
    <location>
        <begin position="114"/>
        <end position="135"/>
    </location>
</feature>
<dbReference type="PROSITE" id="PS50966">
    <property type="entry name" value="ZF_SWIM"/>
    <property type="match status" value="1"/>
</dbReference>
<keyword evidence="8" id="KW-1185">Reference proteome</keyword>
<keyword evidence="3" id="KW-0862">Zinc</keyword>
<dbReference type="Pfam" id="PF04434">
    <property type="entry name" value="SWIM"/>
    <property type="match status" value="1"/>
</dbReference>
<evidence type="ECO:0000256" key="1">
    <source>
        <dbReference type="ARBA" id="ARBA00022723"/>
    </source>
</evidence>
<feature type="compositionally biased region" description="Basic and acidic residues" evidence="5">
    <location>
        <begin position="171"/>
        <end position="189"/>
    </location>
</feature>
<dbReference type="PANTHER" id="PTHR31973">
    <property type="entry name" value="POLYPROTEIN, PUTATIVE-RELATED"/>
    <property type="match status" value="1"/>
</dbReference>
<dbReference type="SMART" id="SM00575">
    <property type="entry name" value="ZnF_PMZ"/>
    <property type="match status" value="1"/>
</dbReference>
<reference evidence="7 8" key="1">
    <citation type="journal article" date="2020" name="IScience">
        <title>Genome Sequencing of the Endangered Kingdonia uniflora (Circaeasteraceae, Ranunculales) Reveals Potential Mechanisms of Evolutionary Specialization.</title>
        <authorList>
            <person name="Sun Y."/>
            <person name="Deng T."/>
            <person name="Zhang A."/>
            <person name="Moore M.J."/>
            <person name="Landis J.B."/>
            <person name="Lin N."/>
            <person name="Zhang H."/>
            <person name="Zhang X."/>
            <person name="Huang J."/>
            <person name="Zhang X."/>
            <person name="Sun H."/>
            <person name="Wang H."/>
        </authorList>
    </citation>
    <scope>NUCLEOTIDE SEQUENCE [LARGE SCALE GENOMIC DNA]</scope>
    <source>
        <strain evidence="7">TB1705</strain>
        <tissue evidence="7">Leaf</tissue>
    </source>
</reference>
<dbReference type="PANTHER" id="PTHR31973:SF187">
    <property type="entry name" value="MUTATOR TRANSPOSASE MUDRA PROTEIN"/>
    <property type="match status" value="1"/>
</dbReference>
<keyword evidence="1" id="KW-0479">Metal-binding</keyword>
<comment type="caution">
    <text evidence="7">The sequence shown here is derived from an EMBL/GenBank/DDBJ whole genome shotgun (WGS) entry which is preliminary data.</text>
</comment>
<feature type="region of interest" description="Disordered" evidence="5">
    <location>
        <begin position="168"/>
        <end position="190"/>
    </location>
</feature>
<evidence type="ECO:0000313" key="7">
    <source>
        <dbReference type="EMBL" id="KAF6155768.1"/>
    </source>
</evidence>
<keyword evidence="2 4" id="KW-0863">Zinc-finger</keyword>
<proteinExistence type="predicted"/>
<organism evidence="7 8">
    <name type="scientific">Kingdonia uniflora</name>
    <dbReference type="NCBI Taxonomy" id="39325"/>
    <lineage>
        <taxon>Eukaryota</taxon>
        <taxon>Viridiplantae</taxon>
        <taxon>Streptophyta</taxon>
        <taxon>Embryophyta</taxon>
        <taxon>Tracheophyta</taxon>
        <taxon>Spermatophyta</taxon>
        <taxon>Magnoliopsida</taxon>
        <taxon>Ranunculales</taxon>
        <taxon>Circaeasteraceae</taxon>
        <taxon>Kingdonia</taxon>
    </lineage>
</organism>
<dbReference type="InterPro" id="IPR007527">
    <property type="entry name" value="Znf_SWIM"/>
</dbReference>
<feature type="compositionally biased region" description="Basic and acidic residues" evidence="5">
    <location>
        <begin position="124"/>
        <end position="135"/>
    </location>
</feature>
<evidence type="ECO:0000256" key="5">
    <source>
        <dbReference type="SAM" id="MobiDB-lite"/>
    </source>
</evidence>
<dbReference type="GO" id="GO:0008270">
    <property type="term" value="F:zinc ion binding"/>
    <property type="evidence" value="ECO:0007669"/>
    <property type="project" value="UniProtKB-KW"/>
</dbReference>
<feature type="domain" description="SWIM-type" evidence="6">
    <location>
        <begin position="360"/>
        <end position="392"/>
    </location>
</feature>
<protein>
    <recommendedName>
        <fullName evidence="6">SWIM-type domain-containing protein</fullName>
    </recommendedName>
</protein>
<feature type="compositionally biased region" description="Low complexity" evidence="5">
    <location>
        <begin position="492"/>
        <end position="502"/>
    </location>
</feature>
<dbReference type="InterPro" id="IPR006564">
    <property type="entry name" value="Znf_PMZ"/>
</dbReference>
<dbReference type="AlphaFoldDB" id="A0A7J7MM14"/>
<gene>
    <name evidence="7" type="ORF">GIB67_007415</name>
</gene>
<evidence type="ECO:0000313" key="8">
    <source>
        <dbReference type="Proteomes" id="UP000541444"/>
    </source>
</evidence>
<dbReference type="OrthoDB" id="1022893at2759"/>
<sequence>MSDVESLWDVHFYIEQMDDVPLGIVDPIDLEQIPEFLLIDSDDDALIEEIVTQVKPIVEPIVYSIQAQRPKKLVTKPRLKKKKTLLKLVDEEDVEQVQVKVQVPERVQDQEQVYKGMRKKKSTTRSEPKTKKIRPSELLEEALDELPPLYFSDDEVIIENTDMGRNTIGKGVKDMDGNTVDGEHRRGVGDMEEGYYSTHTSQDSDDGPTQENIDRCDLEFRDLAKEYDNIFAEEDDTVHSIPPQPTYGELSVGMEWATVPIVGLDGCFLKGKYGGVCLSAIGLDGNNELFPLEVYFCRRQKAKDWEENGLVLVTRAQTHIDKLKRQYGQYRIEGTKKGDGNTGQGITGQYVAISVSGQRWRVNLGTHECDCHEWQVTGLPCVHVVSVIVPYRYSWANFVFEYNKVSSYVKTYKDAIYPVVNPSEWGQPQPPYFLPPSLVRGPGRPRKERIHDPNEKRPHKRCGTCEFFGHNKTIYAGGERDAGRTRSGGRTGRNTVGGRTSTSGGGDRGGGRTERNTLGGRTGGENVGGRTGTMGG</sequence>
<evidence type="ECO:0000256" key="2">
    <source>
        <dbReference type="ARBA" id="ARBA00022771"/>
    </source>
</evidence>
<feature type="region of interest" description="Disordered" evidence="5">
    <location>
        <begin position="435"/>
        <end position="458"/>
    </location>
</feature>
<feature type="region of interest" description="Disordered" evidence="5">
    <location>
        <begin position="476"/>
        <end position="536"/>
    </location>
</feature>
<accession>A0A7J7MM14</accession>
<evidence type="ECO:0000256" key="4">
    <source>
        <dbReference type="PROSITE-ProRule" id="PRU00325"/>
    </source>
</evidence>
<evidence type="ECO:0000256" key="3">
    <source>
        <dbReference type="ARBA" id="ARBA00022833"/>
    </source>
</evidence>